<sequence>MWSILRKYNEGLYQHLSDLEIIPEFFYVKWLRLLFIREIDYSHVFRVFDALFADNYLRHRTSLQEP</sequence>
<dbReference type="Pfam" id="PF00566">
    <property type="entry name" value="RabGAP-TBC"/>
    <property type="match status" value="1"/>
</dbReference>
<dbReference type="Proteomes" id="UP000265618">
    <property type="component" value="Unassembled WGS sequence"/>
</dbReference>
<feature type="non-terminal residue" evidence="2">
    <location>
        <position position="1"/>
    </location>
</feature>
<name>A0A9K3GRP7_9EUKA</name>
<dbReference type="InterPro" id="IPR035969">
    <property type="entry name" value="Rab-GAP_TBC_sf"/>
</dbReference>
<protein>
    <recommendedName>
        <fullName evidence="1">Rab-GAP TBC domain-containing protein</fullName>
    </recommendedName>
</protein>
<gene>
    <name evidence="2" type="ORF">KIPB_017238</name>
</gene>
<dbReference type="SUPFAM" id="SSF47923">
    <property type="entry name" value="Ypt/Rab-GAP domain of gyp1p"/>
    <property type="match status" value="1"/>
</dbReference>
<dbReference type="InterPro" id="IPR000195">
    <property type="entry name" value="Rab-GAP-TBC_dom"/>
</dbReference>
<dbReference type="EMBL" id="BDIP01011319">
    <property type="protein sequence ID" value="GIQ93057.1"/>
    <property type="molecule type" value="Genomic_DNA"/>
</dbReference>
<evidence type="ECO:0000313" key="3">
    <source>
        <dbReference type="Proteomes" id="UP000265618"/>
    </source>
</evidence>
<reference evidence="2 3" key="1">
    <citation type="journal article" date="2018" name="PLoS ONE">
        <title>The draft genome of Kipferlia bialata reveals reductive genome evolution in fornicate parasites.</title>
        <authorList>
            <person name="Tanifuji G."/>
            <person name="Takabayashi S."/>
            <person name="Kume K."/>
            <person name="Takagi M."/>
            <person name="Nakayama T."/>
            <person name="Kamikawa R."/>
            <person name="Inagaki Y."/>
            <person name="Hashimoto T."/>
        </authorList>
    </citation>
    <scope>NUCLEOTIDE SEQUENCE [LARGE SCALE GENOMIC DNA]</scope>
    <source>
        <strain evidence="2">NY0173</strain>
    </source>
</reference>
<evidence type="ECO:0000313" key="2">
    <source>
        <dbReference type="EMBL" id="GIQ93057.1"/>
    </source>
</evidence>
<dbReference type="AlphaFoldDB" id="A0A9K3GRP7"/>
<feature type="domain" description="Rab-GAP TBC" evidence="1">
    <location>
        <begin position="1"/>
        <end position="55"/>
    </location>
</feature>
<keyword evidence="3" id="KW-1185">Reference proteome</keyword>
<dbReference type="PROSITE" id="PS50086">
    <property type="entry name" value="TBC_RABGAP"/>
    <property type="match status" value="1"/>
</dbReference>
<evidence type="ECO:0000259" key="1">
    <source>
        <dbReference type="PROSITE" id="PS50086"/>
    </source>
</evidence>
<proteinExistence type="predicted"/>
<organism evidence="2 3">
    <name type="scientific">Kipferlia bialata</name>
    <dbReference type="NCBI Taxonomy" id="797122"/>
    <lineage>
        <taxon>Eukaryota</taxon>
        <taxon>Metamonada</taxon>
        <taxon>Carpediemonas-like organisms</taxon>
        <taxon>Kipferlia</taxon>
    </lineage>
</organism>
<comment type="caution">
    <text evidence="2">The sequence shown here is derived from an EMBL/GenBank/DDBJ whole genome shotgun (WGS) entry which is preliminary data.</text>
</comment>
<dbReference type="Gene3D" id="1.10.472.80">
    <property type="entry name" value="Ypt/Rab-GAP domain of gyp1p, domain 3"/>
    <property type="match status" value="1"/>
</dbReference>
<accession>A0A9K3GRP7</accession>
<dbReference type="OrthoDB" id="27140at2759"/>